<gene>
    <name evidence="1" type="ORF">M091_4098</name>
</gene>
<dbReference type="Proteomes" id="UP000027850">
    <property type="component" value="Unassembled WGS sequence"/>
</dbReference>
<dbReference type="AlphaFoldDB" id="A0AB34LFU4"/>
<sequence length="42" mass="4990">MVAKLTTYNISNNRLKSQPILFNNENPTKILQKRRFLKKISQ</sequence>
<comment type="caution">
    <text evidence="1">The sequence shown here is derived from an EMBL/GenBank/DDBJ whole genome shotgun (WGS) entry which is preliminary data.</text>
</comment>
<organism evidence="1 2">
    <name type="scientific">Parabacteroides distasonis str. 3776 D15 i</name>
    <dbReference type="NCBI Taxonomy" id="1339342"/>
    <lineage>
        <taxon>Bacteria</taxon>
        <taxon>Pseudomonadati</taxon>
        <taxon>Bacteroidota</taxon>
        <taxon>Bacteroidia</taxon>
        <taxon>Bacteroidales</taxon>
        <taxon>Tannerellaceae</taxon>
        <taxon>Parabacteroides</taxon>
    </lineage>
</organism>
<protein>
    <recommendedName>
        <fullName evidence="3">Leucine-rich repeat domain-containing protein</fullName>
    </recommendedName>
</protein>
<dbReference type="EMBL" id="JNHK01000053">
    <property type="protein sequence ID" value="KDS39746.1"/>
    <property type="molecule type" value="Genomic_DNA"/>
</dbReference>
<proteinExistence type="predicted"/>
<name>A0AB34LFU4_PARDI</name>
<evidence type="ECO:0000313" key="1">
    <source>
        <dbReference type="EMBL" id="KDS39746.1"/>
    </source>
</evidence>
<reference evidence="1 2" key="1">
    <citation type="submission" date="2014-04" db="EMBL/GenBank/DDBJ databases">
        <authorList>
            <person name="Sears C."/>
            <person name="Carroll K."/>
            <person name="Sack B.R."/>
            <person name="Qadri F."/>
            <person name="Myers L.L."/>
            <person name="Chung G.-T."/>
            <person name="Escheverria P."/>
            <person name="Fraser C.M."/>
            <person name="Sadzewicz L."/>
            <person name="Shefchek K.A."/>
            <person name="Tallon L."/>
            <person name="Das S.P."/>
            <person name="Daugherty S."/>
            <person name="Mongodin E.F."/>
        </authorList>
    </citation>
    <scope>NUCLEOTIDE SEQUENCE [LARGE SCALE GENOMIC DNA]</scope>
    <source>
        <strain evidence="1 2">3776 D15 i</strain>
    </source>
</reference>
<evidence type="ECO:0008006" key="3">
    <source>
        <dbReference type="Google" id="ProtNLM"/>
    </source>
</evidence>
<accession>A0AB34LFU4</accession>
<evidence type="ECO:0000313" key="2">
    <source>
        <dbReference type="Proteomes" id="UP000027850"/>
    </source>
</evidence>